<dbReference type="Gene3D" id="2.40.50.90">
    <property type="match status" value="1"/>
</dbReference>
<dbReference type="InterPro" id="IPR016071">
    <property type="entry name" value="Staphylococal_nuclease_OB-fold"/>
</dbReference>
<dbReference type="PROSITE" id="PS01284">
    <property type="entry name" value="TNASE_2"/>
    <property type="match status" value="1"/>
</dbReference>
<evidence type="ECO:0000256" key="3">
    <source>
        <dbReference type="ARBA" id="ARBA00022801"/>
    </source>
</evidence>
<evidence type="ECO:0000313" key="6">
    <source>
        <dbReference type="EMBL" id="TYO98925.1"/>
    </source>
</evidence>
<gene>
    <name evidence="6" type="ORF">EDC39_10449</name>
</gene>
<dbReference type="OrthoDB" id="4376109at2"/>
<dbReference type="GO" id="GO:0004519">
    <property type="term" value="F:endonuclease activity"/>
    <property type="evidence" value="ECO:0007669"/>
    <property type="project" value="UniProtKB-KW"/>
</dbReference>
<feature type="signal peptide" evidence="4">
    <location>
        <begin position="1"/>
        <end position="20"/>
    </location>
</feature>
<dbReference type="AlphaFoldDB" id="A0A5D3WKZ9"/>
<sequence length="161" mass="18849">MRSLLHLWLALLLLATPAAAATYGKVTWIYDGDTLKVAGVGKVRLLGIDAPEHEDSDRDRFYRRWGIAPARLRRIATENLRFQIRTVKGKIVTLRFDREMRDRYGRTLAYVFLPDGRMLNRVLLQKGYASVFRRFEFARKQEFLRLEQNARQRGVGLWARP</sequence>
<dbReference type="PROSITE" id="PS50830">
    <property type="entry name" value="TNASE_3"/>
    <property type="match status" value="1"/>
</dbReference>
<evidence type="ECO:0000256" key="1">
    <source>
        <dbReference type="ARBA" id="ARBA00022722"/>
    </source>
</evidence>
<keyword evidence="4" id="KW-0732">Signal</keyword>
<protein>
    <submittedName>
        <fullName evidence="6">Micrococcal nuclease</fullName>
    </submittedName>
</protein>
<keyword evidence="2" id="KW-0255">Endonuclease</keyword>
<reference evidence="6 7" key="1">
    <citation type="submission" date="2019-07" db="EMBL/GenBank/DDBJ databases">
        <title>Genomic Encyclopedia of Type Strains, Phase IV (KMG-IV): sequencing the most valuable type-strain genomes for metagenomic binning, comparative biology and taxonomic classification.</title>
        <authorList>
            <person name="Goeker M."/>
        </authorList>
    </citation>
    <scope>NUCLEOTIDE SEQUENCE [LARGE SCALE GENOMIC DNA]</scope>
    <source>
        <strain evidence="6 7">SS015</strain>
    </source>
</reference>
<dbReference type="GO" id="GO:0003676">
    <property type="term" value="F:nucleic acid binding"/>
    <property type="evidence" value="ECO:0007669"/>
    <property type="project" value="InterPro"/>
</dbReference>
<dbReference type="PANTHER" id="PTHR12302">
    <property type="entry name" value="EBNA2 BINDING PROTEIN P100"/>
    <property type="match status" value="1"/>
</dbReference>
<evidence type="ECO:0000259" key="5">
    <source>
        <dbReference type="PROSITE" id="PS50830"/>
    </source>
</evidence>
<evidence type="ECO:0000313" key="7">
    <source>
        <dbReference type="Proteomes" id="UP000324159"/>
    </source>
</evidence>
<organism evidence="6 7">
    <name type="scientific">Geothermobacter ehrlichii</name>
    <dbReference type="NCBI Taxonomy" id="213224"/>
    <lineage>
        <taxon>Bacteria</taxon>
        <taxon>Pseudomonadati</taxon>
        <taxon>Thermodesulfobacteriota</taxon>
        <taxon>Desulfuromonadia</taxon>
        <taxon>Desulfuromonadales</taxon>
        <taxon>Geothermobacteraceae</taxon>
        <taxon>Geothermobacter</taxon>
    </lineage>
</organism>
<comment type="caution">
    <text evidence="6">The sequence shown here is derived from an EMBL/GenBank/DDBJ whole genome shotgun (WGS) entry which is preliminary data.</text>
</comment>
<dbReference type="SUPFAM" id="SSF50199">
    <property type="entry name" value="Staphylococcal nuclease"/>
    <property type="match status" value="1"/>
</dbReference>
<dbReference type="SMART" id="SM00318">
    <property type="entry name" value="SNc"/>
    <property type="match status" value="1"/>
</dbReference>
<dbReference type="EMBL" id="VNIB01000004">
    <property type="protein sequence ID" value="TYO98925.1"/>
    <property type="molecule type" value="Genomic_DNA"/>
</dbReference>
<accession>A0A5D3WKZ9</accession>
<proteinExistence type="predicted"/>
<name>A0A5D3WKZ9_9BACT</name>
<keyword evidence="7" id="KW-1185">Reference proteome</keyword>
<feature type="chain" id="PRO_5022722275" evidence="4">
    <location>
        <begin position="21"/>
        <end position="161"/>
    </location>
</feature>
<dbReference type="RefSeq" id="WP_148895393.1">
    <property type="nucleotide sequence ID" value="NZ_VNIB01000004.1"/>
</dbReference>
<feature type="domain" description="TNase-like" evidence="5">
    <location>
        <begin position="20"/>
        <end position="160"/>
    </location>
</feature>
<dbReference type="PANTHER" id="PTHR12302:SF3">
    <property type="entry name" value="SERINE_THREONINE-PROTEIN KINASE 31"/>
    <property type="match status" value="1"/>
</dbReference>
<keyword evidence="3" id="KW-0378">Hydrolase</keyword>
<dbReference type="Pfam" id="PF00565">
    <property type="entry name" value="SNase"/>
    <property type="match status" value="1"/>
</dbReference>
<keyword evidence="1" id="KW-0540">Nuclease</keyword>
<dbReference type="Proteomes" id="UP000324159">
    <property type="component" value="Unassembled WGS sequence"/>
</dbReference>
<evidence type="ECO:0000256" key="2">
    <source>
        <dbReference type="ARBA" id="ARBA00022759"/>
    </source>
</evidence>
<dbReference type="InterPro" id="IPR002071">
    <property type="entry name" value="Thermonucl_AS"/>
</dbReference>
<evidence type="ECO:0000256" key="4">
    <source>
        <dbReference type="SAM" id="SignalP"/>
    </source>
</evidence>
<dbReference type="GO" id="GO:0016787">
    <property type="term" value="F:hydrolase activity"/>
    <property type="evidence" value="ECO:0007669"/>
    <property type="project" value="UniProtKB-KW"/>
</dbReference>
<dbReference type="InterPro" id="IPR035437">
    <property type="entry name" value="SNase_OB-fold_sf"/>
</dbReference>